<dbReference type="AlphaFoldDB" id="D8T2D9"/>
<name>D8T2D9_SELML</name>
<proteinExistence type="predicted"/>
<accession>D8T2D9</accession>
<organism evidence="2">
    <name type="scientific">Selaginella moellendorffii</name>
    <name type="common">Spikemoss</name>
    <dbReference type="NCBI Taxonomy" id="88036"/>
    <lineage>
        <taxon>Eukaryota</taxon>
        <taxon>Viridiplantae</taxon>
        <taxon>Streptophyta</taxon>
        <taxon>Embryophyta</taxon>
        <taxon>Tracheophyta</taxon>
        <taxon>Lycopodiopsida</taxon>
        <taxon>Selaginellales</taxon>
        <taxon>Selaginellaceae</taxon>
        <taxon>Selaginella</taxon>
    </lineage>
</organism>
<protein>
    <submittedName>
        <fullName evidence="1">Uncharacterized protein</fullName>
    </submittedName>
</protein>
<dbReference type="InParanoid" id="D8T2D9"/>
<dbReference type="EMBL" id="GL377665">
    <property type="protein sequence ID" value="EFJ09191.1"/>
    <property type="molecule type" value="Genomic_DNA"/>
</dbReference>
<dbReference type="InterPro" id="IPR051850">
    <property type="entry name" value="Polysacch_Lyase_4"/>
</dbReference>
<evidence type="ECO:0000313" key="1">
    <source>
        <dbReference type="EMBL" id="EFJ09191.1"/>
    </source>
</evidence>
<dbReference type="PANTHER" id="PTHR32018:SF1">
    <property type="entry name" value="RHAMNOGALACTURONAN ENDOLYASE"/>
    <property type="match status" value="1"/>
</dbReference>
<dbReference type="PANTHER" id="PTHR32018">
    <property type="entry name" value="RHAMNOGALACTURONATE LYASE FAMILY PROTEIN"/>
    <property type="match status" value="1"/>
</dbReference>
<evidence type="ECO:0000313" key="2">
    <source>
        <dbReference type="Proteomes" id="UP000001514"/>
    </source>
</evidence>
<sequence>MQAVMGIRFSSIDNLLEIHNKEANRSYWDLNWNEPGGKDTFDVPSGTIFQVVCSDGDKVELSFLQPYIPETKMLPLNIDKRFVLLHGNTRFYNYGIYERLAGWPDFNLNQTRVTFKLRKDSFQFMAMADTKQWLMPSLDDHLQQHCTQLAYLEAVLIHTSQNPEFRGQVCDERYVFDEYKFPA</sequence>
<dbReference type="HOGENOM" id="CLU_1477534_0_0_1"/>
<reference evidence="1 2" key="1">
    <citation type="journal article" date="2011" name="Science">
        <title>The Selaginella genome identifies genetic changes associated with the evolution of vascular plants.</title>
        <authorList>
            <person name="Banks J.A."/>
            <person name="Nishiyama T."/>
            <person name="Hasebe M."/>
            <person name="Bowman J.L."/>
            <person name="Gribskov M."/>
            <person name="dePamphilis C."/>
            <person name="Albert V.A."/>
            <person name="Aono N."/>
            <person name="Aoyama T."/>
            <person name="Ambrose B.A."/>
            <person name="Ashton N.W."/>
            <person name="Axtell M.J."/>
            <person name="Barker E."/>
            <person name="Barker M.S."/>
            <person name="Bennetzen J.L."/>
            <person name="Bonawitz N.D."/>
            <person name="Chapple C."/>
            <person name="Cheng C."/>
            <person name="Correa L.G."/>
            <person name="Dacre M."/>
            <person name="DeBarry J."/>
            <person name="Dreyer I."/>
            <person name="Elias M."/>
            <person name="Engstrom E.M."/>
            <person name="Estelle M."/>
            <person name="Feng L."/>
            <person name="Finet C."/>
            <person name="Floyd S.K."/>
            <person name="Frommer W.B."/>
            <person name="Fujita T."/>
            <person name="Gramzow L."/>
            <person name="Gutensohn M."/>
            <person name="Harholt J."/>
            <person name="Hattori M."/>
            <person name="Heyl A."/>
            <person name="Hirai T."/>
            <person name="Hiwatashi Y."/>
            <person name="Ishikawa M."/>
            <person name="Iwata M."/>
            <person name="Karol K.G."/>
            <person name="Koehler B."/>
            <person name="Kolukisaoglu U."/>
            <person name="Kubo M."/>
            <person name="Kurata T."/>
            <person name="Lalonde S."/>
            <person name="Li K."/>
            <person name="Li Y."/>
            <person name="Litt A."/>
            <person name="Lyons E."/>
            <person name="Manning G."/>
            <person name="Maruyama T."/>
            <person name="Michael T.P."/>
            <person name="Mikami K."/>
            <person name="Miyazaki S."/>
            <person name="Morinaga S."/>
            <person name="Murata T."/>
            <person name="Mueller-Roeber B."/>
            <person name="Nelson D.R."/>
            <person name="Obara M."/>
            <person name="Oguri Y."/>
            <person name="Olmstead R.G."/>
            <person name="Onodera N."/>
            <person name="Petersen B.L."/>
            <person name="Pils B."/>
            <person name="Prigge M."/>
            <person name="Rensing S.A."/>
            <person name="Riano-Pachon D.M."/>
            <person name="Roberts A.W."/>
            <person name="Sato Y."/>
            <person name="Scheller H.V."/>
            <person name="Schulz B."/>
            <person name="Schulz C."/>
            <person name="Shakirov E.V."/>
            <person name="Shibagaki N."/>
            <person name="Shinohara N."/>
            <person name="Shippen D.E."/>
            <person name="Soerensen I."/>
            <person name="Sotooka R."/>
            <person name="Sugimoto N."/>
            <person name="Sugita M."/>
            <person name="Sumikawa N."/>
            <person name="Tanurdzic M."/>
            <person name="Theissen G."/>
            <person name="Ulvskov P."/>
            <person name="Wakazuki S."/>
            <person name="Weng J.K."/>
            <person name="Willats W.W."/>
            <person name="Wipf D."/>
            <person name="Wolf P.G."/>
            <person name="Yang L."/>
            <person name="Zimmer A.D."/>
            <person name="Zhu Q."/>
            <person name="Mitros T."/>
            <person name="Hellsten U."/>
            <person name="Loque D."/>
            <person name="Otillar R."/>
            <person name="Salamov A."/>
            <person name="Schmutz J."/>
            <person name="Shapiro H."/>
            <person name="Lindquist E."/>
            <person name="Lucas S."/>
            <person name="Rokhsar D."/>
            <person name="Grigoriev I.V."/>
        </authorList>
    </citation>
    <scope>NUCLEOTIDE SEQUENCE [LARGE SCALE GENOMIC DNA]</scope>
</reference>
<keyword evidence="2" id="KW-1185">Reference proteome</keyword>
<gene>
    <name evidence="1" type="ORF">SELMODRAFT_130257</name>
</gene>
<dbReference type="Proteomes" id="UP000001514">
    <property type="component" value="Unassembled WGS sequence"/>
</dbReference>
<dbReference type="eggNOG" id="ENOG502QQM5">
    <property type="taxonomic scope" value="Eukaryota"/>
</dbReference>
<dbReference type="Gramene" id="EFJ09191">
    <property type="protein sequence ID" value="EFJ09191"/>
    <property type="gene ID" value="SELMODRAFT_130257"/>
</dbReference>
<dbReference type="Pfam" id="PF06045">
    <property type="entry name" value="Rhamnogal_lyase"/>
    <property type="match status" value="1"/>
</dbReference>
<dbReference type="OMA" id="AICEGKR"/>
<dbReference type="InterPro" id="IPR010325">
    <property type="entry name" value="Rhamnogal_lyase"/>
</dbReference>
<dbReference type="KEGG" id="smo:SELMODRAFT_130257"/>